<dbReference type="Pfam" id="PF00612">
    <property type="entry name" value="IQ"/>
    <property type="match status" value="5"/>
</dbReference>
<keyword evidence="3" id="KW-0677">Repeat</keyword>
<keyword evidence="5" id="KW-1185">Reference proteome</keyword>
<dbReference type="SMART" id="SM00028">
    <property type="entry name" value="TPR"/>
    <property type="match status" value="3"/>
</dbReference>
<comment type="caution">
    <text evidence="4">The sequence shown here is derived from an EMBL/GenBank/DDBJ whole genome shotgun (WGS) entry which is preliminary data.</text>
</comment>
<dbReference type="InterPro" id="IPR019734">
    <property type="entry name" value="TPR_rpt"/>
</dbReference>
<dbReference type="Gene3D" id="3.80.10.10">
    <property type="entry name" value="Ribonuclease Inhibitor"/>
    <property type="match status" value="1"/>
</dbReference>
<organism evidence="4 5">
    <name type="scientific">Achlya hypogyna</name>
    <name type="common">Oomycete</name>
    <name type="synonym">Protoachlya hypogyna</name>
    <dbReference type="NCBI Taxonomy" id="1202772"/>
    <lineage>
        <taxon>Eukaryota</taxon>
        <taxon>Sar</taxon>
        <taxon>Stramenopiles</taxon>
        <taxon>Oomycota</taxon>
        <taxon>Saprolegniomycetes</taxon>
        <taxon>Saprolegniales</taxon>
        <taxon>Achlyaceae</taxon>
        <taxon>Achlya</taxon>
    </lineage>
</organism>
<dbReference type="GO" id="GO:0048471">
    <property type="term" value="C:perinuclear region of cytoplasm"/>
    <property type="evidence" value="ECO:0007669"/>
    <property type="project" value="TreeGrafter"/>
</dbReference>
<dbReference type="Gene3D" id="1.25.40.10">
    <property type="entry name" value="Tetratricopeptide repeat domain"/>
    <property type="match status" value="1"/>
</dbReference>
<name>A0A1V9YC22_ACHHY</name>
<evidence type="ECO:0000313" key="4">
    <source>
        <dbReference type="EMBL" id="OQR83249.1"/>
    </source>
</evidence>
<dbReference type="SMART" id="SM00368">
    <property type="entry name" value="LRR_RI"/>
    <property type="match status" value="2"/>
</dbReference>
<accession>A0A1V9YC22</accession>
<evidence type="ECO:0000256" key="2">
    <source>
        <dbReference type="ARBA" id="ARBA00022614"/>
    </source>
</evidence>
<dbReference type="SMART" id="SM00015">
    <property type="entry name" value="IQ"/>
    <property type="match status" value="8"/>
</dbReference>
<dbReference type="GO" id="GO:0031267">
    <property type="term" value="F:small GTPase binding"/>
    <property type="evidence" value="ECO:0007669"/>
    <property type="project" value="TreeGrafter"/>
</dbReference>
<reference evidence="4 5" key="1">
    <citation type="journal article" date="2014" name="Genome Biol. Evol.">
        <title>The secreted proteins of Achlya hypogyna and Thraustotheca clavata identify the ancestral oomycete secretome and reveal gene acquisitions by horizontal gene transfer.</title>
        <authorList>
            <person name="Misner I."/>
            <person name="Blouin N."/>
            <person name="Leonard G."/>
            <person name="Richards T.A."/>
            <person name="Lane C.E."/>
        </authorList>
    </citation>
    <scope>NUCLEOTIDE SEQUENCE [LARGE SCALE GENOMIC DNA]</scope>
    <source>
        <strain evidence="4 5">ATCC 48635</strain>
    </source>
</reference>
<dbReference type="SUPFAM" id="SSF48452">
    <property type="entry name" value="TPR-like"/>
    <property type="match status" value="1"/>
</dbReference>
<dbReference type="AlphaFoldDB" id="A0A1V9YC22"/>
<proteinExistence type="predicted"/>
<dbReference type="InterPro" id="IPR032675">
    <property type="entry name" value="LRR_dom_sf"/>
</dbReference>
<evidence type="ECO:0008006" key="6">
    <source>
        <dbReference type="Google" id="ProtNLM"/>
    </source>
</evidence>
<dbReference type="PANTHER" id="PTHR24113:SF12">
    <property type="entry name" value="RAN GTPASE-ACTIVATING PROTEIN 1"/>
    <property type="match status" value="1"/>
</dbReference>
<dbReference type="GO" id="GO:0006913">
    <property type="term" value="P:nucleocytoplasmic transport"/>
    <property type="evidence" value="ECO:0007669"/>
    <property type="project" value="TreeGrafter"/>
</dbReference>
<dbReference type="OrthoDB" id="76105at2759"/>
<dbReference type="GO" id="GO:0005829">
    <property type="term" value="C:cytosol"/>
    <property type="evidence" value="ECO:0007669"/>
    <property type="project" value="TreeGrafter"/>
</dbReference>
<dbReference type="InterPro" id="IPR027038">
    <property type="entry name" value="RanGap"/>
</dbReference>
<dbReference type="GO" id="GO:0005096">
    <property type="term" value="F:GTPase activator activity"/>
    <property type="evidence" value="ECO:0007669"/>
    <property type="project" value="UniProtKB-KW"/>
</dbReference>
<sequence length="1236" mass="140405">MIRATTPSADVDTKGFAFLRSEARALAIKAVACRKAKDYFGAIRLLEAACDIEEDSWLLWKHVATTRFELWRYATTLPATLEATLFLRRHGPRNRDAVNDFLQLAYESFIVAMEYPENKAQPGMLLRLAFLYVELHAYEGALTVCTTLLETTRDFRQRGAAIFLTAAVARMLAHHVQSGEYFAYLLESPPLQLQSYQLHLLAGMRFDADTGNAESHERARVLYEVAYQRMVSGTHRTLSETTAMALFRTSRKSESERIQLWAQDPTVWEELAEDLFASNHATLARDALASAASRGGSCSAPLLLLAGRVHHRLGESAMAQAALERALYLAYYTSPATRYWLGLVCPAWYSYLEAETLGATALQRLFRGHCGRRRAKACRHARSQRLQMKLFVLGRAHWRAIGACGRVAERKARELEREAAARDAMHTNDVYLMWQRWHAAARKIQGLHSIFVAKQAKSRRAAWVAAHRRLLERVLRHTNERWVAACFQACVDHVLLRRDEKDVAARVLQANVRRWLAQCRFRAARAKEAAHQRILAVFLGQRAGQRVRSVFTAWLVMHLHAKGRRRSAVLRLQSWWRGRLAQWAFRAALARQRRLLDAAHEMVVGRQRHGVYRCLRAWTVFTAQSCVRKHRAATLIQRRLRGIVARRYARQLRGRRIYCERMVAHKRRQRAARLVEDVWSMWQLYMQLQRLAKEQAATTIARRVRGHQTRRRYRTEREYHQIYYPQAVRTPLPLVMVPLRLVFLAWRTAKRFRTETEARAAARIQAAYRRFRLQRQARAICLKLRRQRAVLLRFQRGFHGVAMVFFATLGAMRIATRAARDAAARVLQRNLRGWLARRVFHRLAHQHARSQQLMLRVLRRRATQQKTHVLEAWKARVAAGREAKRTAVVKIQRRFRAQRAMRSARAIMDKKARQLRLLEQATGKPLERRFQQWASVLAVKAVAALQALAASPLLRMKEFELSKAALSPRNEKGATIPSMLFFHVLTRVRTTGLCQLPPAHGFDVGQLRQLFGLATSVIADGAPAASVASGRTIVDAIFLSAALPVTKLILYNHEPLDLVKLSKCLEFPTHRLQSLVIGGSRLGTKQLTALAVALMQPQCKLQQLVLESCSIGRLTDNAAQDAAIGTSGGVLLAHALCTNRSLWKLDLSRNHIGDPICKHLAQVLVENGTLRVLCLNTNAITDIGVLSAIVPALLHLPPASTLECLQLQGNPRLSRRGSAELVRAAATSNQSMRVDV</sequence>
<gene>
    <name evidence="4" type="ORF">ACHHYP_14929</name>
</gene>
<dbReference type="SUPFAM" id="SSF52047">
    <property type="entry name" value="RNI-like"/>
    <property type="match status" value="1"/>
</dbReference>
<evidence type="ECO:0000256" key="1">
    <source>
        <dbReference type="ARBA" id="ARBA00022468"/>
    </source>
</evidence>
<dbReference type="Proteomes" id="UP000243579">
    <property type="component" value="Unassembled WGS sequence"/>
</dbReference>
<protein>
    <recommendedName>
        <fullName evidence="6">Myosin-like protein</fullName>
    </recommendedName>
</protein>
<dbReference type="InterPro" id="IPR011990">
    <property type="entry name" value="TPR-like_helical_dom_sf"/>
</dbReference>
<dbReference type="PANTHER" id="PTHR24113">
    <property type="entry name" value="RAN GTPASE-ACTIVATING PROTEIN 1"/>
    <property type="match status" value="1"/>
</dbReference>
<dbReference type="EMBL" id="JNBR01002250">
    <property type="protein sequence ID" value="OQR83249.1"/>
    <property type="molecule type" value="Genomic_DNA"/>
</dbReference>
<dbReference type="PROSITE" id="PS50096">
    <property type="entry name" value="IQ"/>
    <property type="match status" value="6"/>
</dbReference>
<dbReference type="GO" id="GO:0005634">
    <property type="term" value="C:nucleus"/>
    <property type="evidence" value="ECO:0007669"/>
    <property type="project" value="TreeGrafter"/>
</dbReference>
<dbReference type="InterPro" id="IPR000048">
    <property type="entry name" value="IQ_motif_EF-hand-BS"/>
</dbReference>
<keyword evidence="1" id="KW-0343">GTPase activation</keyword>
<evidence type="ECO:0000256" key="3">
    <source>
        <dbReference type="ARBA" id="ARBA00022737"/>
    </source>
</evidence>
<dbReference type="STRING" id="1202772.A0A1V9YC22"/>
<keyword evidence="2" id="KW-0433">Leucine-rich repeat</keyword>
<evidence type="ECO:0000313" key="5">
    <source>
        <dbReference type="Proteomes" id="UP000243579"/>
    </source>
</evidence>